<dbReference type="Pfam" id="PF00811">
    <property type="entry name" value="Ependymin"/>
    <property type="match status" value="1"/>
</dbReference>
<dbReference type="GO" id="GO:0005576">
    <property type="term" value="C:extracellular region"/>
    <property type="evidence" value="ECO:0007669"/>
    <property type="project" value="InterPro"/>
</dbReference>
<gene>
    <name evidence="2" type="ORF">Q5P01_002217</name>
</gene>
<dbReference type="PANTHER" id="PTHR10697:SF5">
    <property type="entry name" value="EPENDYMIN-RELATED"/>
    <property type="match status" value="1"/>
</dbReference>
<dbReference type="InterPro" id="IPR001299">
    <property type="entry name" value="Ependymin"/>
</dbReference>
<organism evidence="2 3">
    <name type="scientific">Channa striata</name>
    <name type="common">Snakehead murrel</name>
    <name type="synonym">Ophicephalus striatus</name>
    <dbReference type="NCBI Taxonomy" id="64152"/>
    <lineage>
        <taxon>Eukaryota</taxon>
        <taxon>Metazoa</taxon>
        <taxon>Chordata</taxon>
        <taxon>Craniata</taxon>
        <taxon>Vertebrata</taxon>
        <taxon>Euteleostomi</taxon>
        <taxon>Actinopterygii</taxon>
        <taxon>Neopterygii</taxon>
        <taxon>Teleostei</taxon>
        <taxon>Neoteleostei</taxon>
        <taxon>Acanthomorphata</taxon>
        <taxon>Anabantaria</taxon>
        <taxon>Anabantiformes</taxon>
        <taxon>Channoidei</taxon>
        <taxon>Channidae</taxon>
        <taxon>Channa</taxon>
    </lineage>
</organism>
<evidence type="ECO:0008006" key="4">
    <source>
        <dbReference type="Google" id="ProtNLM"/>
    </source>
</evidence>
<dbReference type="GO" id="GO:0007160">
    <property type="term" value="P:cell-matrix adhesion"/>
    <property type="evidence" value="ECO:0007669"/>
    <property type="project" value="InterPro"/>
</dbReference>
<dbReference type="GO" id="GO:0005509">
    <property type="term" value="F:calcium ion binding"/>
    <property type="evidence" value="ECO:0007669"/>
    <property type="project" value="InterPro"/>
</dbReference>
<evidence type="ECO:0000313" key="2">
    <source>
        <dbReference type="EMBL" id="KAK2862684.1"/>
    </source>
</evidence>
<dbReference type="AlphaFoldDB" id="A0AA88T7V0"/>
<comment type="caution">
    <text evidence="2">The sequence shown here is derived from an EMBL/GenBank/DDBJ whole genome shotgun (WGS) entry which is preliminary data.</text>
</comment>
<keyword evidence="3" id="KW-1185">Reference proteome</keyword>
<dbReference type="SMART" id="SM00026">
    <property type="entry name" value="EPEND"/>
    <property type="match status" value="1"/>
</dbReference>
<dbReference type="PRINTS" id="PR00317">
    <property type="entry name" value="EPENDYMIN"/>
</dbReference>
<dbReference type="Proteomes" id="UP001187415">
    <property type="component" value="Unassembled WGS sequence"/>
</dbReference>
<protein>
    <recommendedName>
        <fullName evidence="4">Ependymin</fullName>
    </recommendedName>
</protein>
<sequence length="233" mass="25655">MVLPLDTSPTGWVTANGKGLTYLTDPQIHSTKTPRGPTNFGARASPALMSGAFTVSTQNKNLGTYNRYLYDAAGQRMRLVVQGFHKNEPFTTDFLVDYKEHILYYIDDSKRECKKKALNGDFQPLGIPQTAFPVGQTLIGSSAPGEGLLVNIWTGNLPKKAGRFLSTVTEQGCVPVSTMYFIEHLGTVAVNFFNNVVEISDPSQLNAPDFCQQAEMDPEGEPKDFFSLFSKDN</sequence>
<name>A0AA88T7V0_CHASR</name>
<comment type="similarity">
    <text evidence="1">Belongs to the ependymin family.</text>
</comment>
<dbReference type="PANTHER" id="PTHR10697">
    <property type="entry name" value="MAMMALIAN EPENDYMIN-RELATED PROTEIN 1"/>
    <property type="match status" value="1"/>
</dbReference>
<dbReference type="GO" id="GO:0005764">
    <property type="term" value="C:lysosome"/>
    <property type="evidence" value="ECO:0007669"/>
    <property type="project" value="TreeGrafter"/>
</dbReference>
<proteinExistence type="inferred from homology"/>
<dbReference type="EMBL" id="JAUPFM010000001">
    <property type="protein sequence ID" value="KAK2862684.1"/>
    <property type="molecule type" value="Genomic_DNA"/>
</dbReference>
<evidence type="ECO:0000313" key="3">
    <source>
        <dbReference type="Proteomes" id="UP001187415"/>
    </source>
</evidence>
<reference evidence="2" key="1">
    <citation type="submission" date="2023-07" db="EMBL/GenBank/DDBJ databases">
        <title>Chromosome-level Genome Assembly of Striped Snakehead (Channa striata).</title>
        <authorList>
            <person name="Liu H."/>
        </authorList>
    </citation>
    <scope>NUCLEOTIDE SEQUENCE</scope>
    <source>
        <strain evidence="2">Gz</strain>
        <tissue evidence="2">Muscle</tissue>
    </source>
</reference>
<evidence type="ECO:0000256" key="1">
    <source>
        <dbReference type="ARBA" id="ARBA00010771"/>
    </source>
</evidence>
<accession>A0AA88T7V0</accession>